<evidence type="ECO:0000313" key="2">
    <source>
        <dbReference type="Proteomes" id="UP000594014"/>
    </source>
</evidence>
<protein>
    <submittedName>
        <fullName evidence="1">DUF4445 domain-containing protein</fullName>
    </submittedName>
</protein>
<sequence>MWIEGQTCIGGGKCHECGRCNRYETTNRKSKLIFLPDDFKPQQEAAQADGRPKYGAAFDIGTTTIVGMLWDLTNTRLVDVASRTNPQSTYGADVISRITYSMVSQDHLELLRDKVRACLNEMIAEFQVRHLIEPADIFKATVVGNTTMSHLFLGMDPSTLALAPFEPAFRGPVEKSAADLGLTMNPAARVYILPNIAGHVGSDIVGVILASGIKELSGLRLAIDIGTNGEIVLADNGRMLVCSTAAGPAFEGARIYQGMRAAKGSIEGVSIEEGTIKIKVIEEAEPIGICGSGLIDAVAVMLDAGIINHKGNILTGEDAEKKGLGPELSTRLRKGKSGNEFVLAWKEEGEDIVITQKDIREVQLAKGAVYGGIVILMQCLGADSSQLEEIMMAGAFGSYINKKSILRIGMLPNVEEEKISHIGNAAGVGACMALLSETERIKAYIQSEDAEHIELALHPDFQKEYINAMYFPKES</sequence>
<organism evidence="1 2">
    <name type="scientific">Anoxybacterium hadale</name>
    <dbReference type="NCBI Taxonomy" id="3408580"/>
    <lineage>
        <taxon>Bacteria</taxon>
        <taxon>Bacillati</taxon>
        <taxon>Bacillota</taxon>
        <taxon>Clostridia</taxon>
        <taxon>Peptostreptococcales</taxon>
        <taxon>Anaerovoracaceae</taxon>
        <taxon>Anoxybacterium</taxon>
    </lineage>
</organism>
<reference evidence="1" key="1">
    <citation type="submission" date="2019-08" db="EMBL/GenBank/DDBJ databases">
        <title>Genome sequence of Clostridiales bacterium MT110.</title>
        <authorList>
            <person name="Cao J."/>
        </authorList>
    </citation>
    <scope>NUCLEOTIDE SEQUENCE</scope>
    <source>
        <strain evidence="1">MT110</strain>
    </source>
</reference>
<accession>A0ACD1A7U7</accession>
<name>A0ACD1A7U7_9FIRM</name>
<dbReference type="EMBL" id="CP042469">
    <property type="protein sequence ID" value="QOX62337.1"/>
    <property type="molecule type" value="Genomic_DNA"/>
</dbReference>
<proteinExistence type="predicted"/>
<evidence type="ECO:0000313" key="1">
    <source>
        <dbReference type="EMBL" id="QOX62337.1"/>
    </source>
</evidence>
<keyword evidence="2" id="KW-1185">Reference proteome</keyword>
<gene>
    <name evidence="1" type="ORF">FRZ06_02670</name>
</gene>
<dbReference type="Proteomes" id="UP000594014">
    <property type="component" value="Chromosome"/>
</dbReference>